<dbReference type="PANTHER" id="PTHR46157:SF4">
    <property type="entry name" value="K(+) EFFLUX ANTIPORTER 3, CHLOROPLASTIC"/>
    <property type="match status" value="1"/>
</dbReference>
<feature type="transmembrane region" description="Helical" evidence="10">
    <location>
        <begin position="371"/>
        <end position="390"/>
    </location>
</feature>
<comment type="subcellular location">
    <subcellularLocation>
        <location evidence="1">Endomembrane system</location>
        <topology evidence="1">Multi-pass membrane protein</topology>
    </subcellularLocation>
</comment>
<dbReference type="GO" id="GO:0005886">
    <property type="term" value="C:plasma membrane"/>
    <property type="evidence" value="ECO:0007669"/>
    <property type="project" value="TreeGrafter"/>
</dbReference>
<keyword evidence="5 10" id="KW-0812">Transmembrane</keyword>
<dbReference type="Gene3D" id="3.40.50.720">
    <property type="entry name" value="NAD(P)-binding Rossmann-like Domain"/>
    <property type="match status" value="1"/>
</dbReference>
<evidence type="ECO:0000256" key="10">
    <source>
        <dbReference type="SAM" id="Phobius"/>
    </source>
</evidence>
<gene>
    <name evidence="12" type="ORF">IRL76_07395</name>
</gene>
<evidence type="ECO:0000256" key="3">
    <source>
        <dbReference type="ARBA" id="ARBA00022449"/>
    </source>
</evidence>
<dbReference type="GO" id="GO:0012505">
    <property type="term" value="C:endomembrane system"/>
    <property type="evidence" value="ECO:0007669"/>
    <property type="project" value="UniProtKB-SubCell"/>
</dbReference>
<protein>
    <submittedName>
        <fullName evidence="12">Cation:proton antiporter</fullName>
    </submittedName>
</protein>
<evidence type="ECO:0000256" key="2">
    <source>
        <dbReference type="ARBA" id="ARBA00022448"/>
    </source>
</evidence>
<keyword evidence="2" id="KW-0813">Transport</keyword>
<feature type="transmembrane region" description="Helical" evidence="10">
    <location>
        <begin position="309"/>
        <end position="331"/>
    </location>
</feature>
<dbReference type="GO" id="GO:0006813">
    <property type="term" value="P:potassium ion transport"/>
    <property type="evidence" value="ECO:0007669"/>
    <property type="project" value="UniProtKB-KW"/>
</dbReference>
<dbReference type="EMBL" id="CP064654">
    <property type="protein sequence ID" value="QPC97737.1"/>
    <property type="molecule type" value="Genomic_DNA"/>
</dbReference>
<dbReference type="RefSeq" id="WP_200980749.1">
    <property type="nucleotide sequence ID" value="NZ_CP064654.1"/>
</dbReference>
<dbReference type="InterPro" id="IPR006153">
    <property type="entry name" value="Cation/H_exchanger_TM"/>
</dbReference>
<keyword evidence="6" id="KW-0630">Potassium</keyword>
<feature type="transmembrane region" description="Helical" evidence="10">
    <location>
        <begin position="343"/>
        <end position="365"/>
    </location>
</feature>
<evidence type="ECO:0000256" key="5">
    <source>
        <dbReference type="ARBA" id="ARBA00022692"/>
    </source>
</evidence>
<dbReference type="SUPFAM" id="SSF51735">
    <property type="entry name" value="NAD(P)-binding Rossmann-fold domains"/>
    <property type="match status" value="1"/>
</dbReference>
<feature type="transmembrane region" description="Helical" evidence="10">
    <location>
        <begin position="128"/>
        <end position="148"/>
    </location>
</feature>
<proteinExistence type="predicted"/>
<keyword evidence="3" id="KW-0050">Antiport</keyword>
<evidence type="ECO:0000259" key="11">
    <source>
        <dbReference type="PROSITE" id="PS51201"/>
    </source>
</evidence>
<name>A0A7S8F245_9SPHN</name>
<feature type="transmembrane region" description="Helical" evidence="10">
    <location>
        <begin position="102"/>
        <end position="122"/>
    </location>
</feature>
<sequence length="588" mass="62219">MASAELASPALSDALVILGAAGLVIPVFTRFRITPVIGFILIGILVGPYGLGRLVFEHPWLNHITISDPDSLEIYAEFGIILLLFTIGLELSFNRLWEMRRLVFGLGALELLVIGTCAATFLSMMGQYWTGALALGFALAFSSTAIVLPISGTSSPVGRAALSMLLFEDIMIVPIIFVLGAIAPNADAEGWEGLLTTLWQGGLVIAAMMVLGRFALPRLFGQAARTKSPELFLAASMLVVIGSSLATAAVGLSPIVGALIAGLLIAETEYHGEVEAIMDPFKGLALGIFLITVGMSIDVATIWENLGTIIAAVVTILLFKALVTGILLRLMGARRSTAAETGILMASPSETTLIVLAAASSALLIQPGTAQFWQIVTAVGLTVTPLLALLGRVIARRVEPVPELPPEDEGEARVIIVGAGRVGLLVAQMLSAHKKPYVALDADPDLIESAKREGYRAVFGDAARGDAMTRLGIDHAVAVVLTMDEPVLVQRLVTKLRNEHPDLLIVCRARDVEHAAALYRAGASHAVPETLESSLQLSEAVLVDIGVAMGPVIASIHEKRDEFRAQIEEEGALDYKPKLRSSTADAAA</sequence>
<dbReference type="AlphaFoldDB" id="A0A7S8F245"/>
<feature type="transmembrane region" description="Helical" evidence="10">
    <location>
        <begin position="231"/>
        <end position="249"/>
    </location>
</feature>
<feature type="transmembrane region" description="Helical" evidence="10">
    <location>
        <begin position="160"/>
        <end position="183"/>
    </location>
</feature>
<dbReference type="InterPro" id="IPR036291">
    <property type="entry name" value="NAD(P)-bd_dom_sf"/>
</dbReference>
<dbReference type="Gene3D" id="1.20.1530.20">
    <property type="match status" value="1"/>
</dbReference>
<keyword evidence="4" id="KW-0633">Potassium transport</keyword>
<evidence type="ECO:0000313" key="12">
    <source>
        <dbReference type="EMBL" id="QPC97737.1"/>
    </source>
</evidence>
<dbReference type="PANTHER" id="PTHR46157">
    <property type="entry name" value="K(+) EFFLUX ANTIPORTER 3, CHLOROPLASTIC"/>
    <property type="match status" value="1"/>
</dbReference>
<evidence type="ECO:0000256" key="9">
    <source>
        <dbReference type="ARBA" id="ARBA00023136"/>
    </source>
</evidence>
<dbReference type="GO" id="GO:1902600">
    <property type="term" value="P:proton transmembrane transport"/>
    <property type="evidence" value="ECO:0007669"/>
    <property type="project" value="InterPro"/>
</dbReference>
<keyword evidence="9 10" id="KW-0472">Membrane</keyword>
<reference evidence="12 13" key="1">
    <citation type="submission" date="2020-11" db="EMBL/GenBank/DDBJ databases">
        <title>The genome sequence of Erythrobacter sp. 6D36.</title>
        <authorList>
            <person name="Liu Y."/>
        </authorList>
    </citation>
    <scope>NUCLEOTIDE SEQUENCE [LARGE SCALE GENOMIC DNA]</scope>
    <source>
        <strain evidence="12 13">6D36</strain>
    </source>
</reference>
<keyword evidence="7 10" id="KW-1133">Transmembrane helix</keyword>
<evidence type="ECO:0000256" key="4">
    <source>
        <dbReference type="ARBA" id="ARBA00022538"/>
    </source>
</evidence>
<feature type="transmembrane region" description="Helical" evidence="10">
    <location>
        <begin position="198"/>
        <end position="219"/>
    </location>
</feature>
<dbReference type="Pfam" id="PF02254">
    <property type="entry name" value="TrkA_N"/>
    <property type="match status" value="1"/>
</dbReference>
<evidence type="ECO:0000256" key="7">
    <source>
        <dbReference type="ARBA" id="ARBA00022989"/>
    </source>
</evidence>
<feature type="transmembrane region" description="Helical" evidence="10">
    <location>
        <begin position="74"/>
        <end position="93"/>
    </location>
</feature>
<organism evidence="12 13">
    <name type="scientific">Qipengyuania soli</name>
    <dbReference type="NCBI Taxonomy" id="2782568"/>
    <lineage>
        <taxon>Bacteria</taxon>
        <taxon>Pseudomonadati</taxon>
        <taxon>Pseudomonadota</taxon>
        <taxon>Alphaproteobacteria</taxon>
        <taxon>Sphingomonadales</taxon>
        <taxon>Erythrobacteraceae</taxon>
        <taxon>Qipengyuania</taxon>
    </lineage>
</organism>
<keyword evidence="8" id="KW-0406">Ion transport</keyword>
<feature type="transmembrane region" description="Helical" evidence="10">
    <location>
        <begin position="284"/>
        <end position="303"/>
    </location>
</feature>
<evidence type="ECO:0000313" key="13">
    <source>
        <dbReference type="Proteomes" id="UP000594459"/>
    </source>
</evidence>
<dbReference type="PROSITE" id="PS51201">
    <property type="entry name" value="RCK_N"/>
    <property type="match status" value="1"/>
</dbReference>
<feature type="transmembrane region" description="Helical" evidence="10">
    <location>
        <begin position="36"/>
        <end position="54"/>
    </location>
</feature>
<dbReference type="InterPro" id="IPR003148">
    <property type="entry name" value="RCK_N"/>
</dbReference>
<dbReference type="Pfam" id="PF00999">
    <property type="entry name" value="Na_H_Exchanger"/>
    <property type="match status" value="1"/>
</dbReference>
<evidence type="ECO:0000256" key="6">
    <source>
        <dbReference type="ARBA" id="ARBA00022958"/>
    </source>
</evidence>
<evidence type="ECO:0000256" key="8">
    <source>
        <dbReference type="ARBA" id="ARBA00023065"/>
    </source>
</evidence>
<dbReference type="FunFam" id="3.40.50.720:FF:000036">
    <property type="entry name" value="Glutathione-regulated potassium-efflux system protein KefB"/>
    <property type="match status" value="1"/>
</dbReference>
<dbReference type="GO" id="GO:0015297">
    <property type="term" value="F:antiporter activity"/>
    <property type="evidence" value="ECO:0007669"/>
    <property type="project" value="UniProtKB-KW"/>
</dbReference>
<dbReference type="Proteomes" id="UP000594459">
    <property type="component" value="Chromosome"/>
</dbReference>
<evidence type="ECO:0000256" key="1">
    <source>
        <dbReference type="ARBA" id="ARBA00004127"/>
    </source>
</evidence>
<feature type="transmembrane region" description="Helical" evidence="10">
    <location>
        <begin position="6"/>
        <end position="29"/>
    </location>
</feature>
<dbReference type="KEGG" id="qso:IRL76_07395"/>
<dbReference type="InterPro" id="IPR038770">
    <property type="entry name" value="Na+/solute_symporter_sf"/>
</dbReference>
<accession>A0A7S8F245</accession>
<keyword evidence="13" id="KW-1185">Reference proteome</keyword>
<feature type="domain" description="RCK N-terminal" evidence="11">
    <location>
        <begin position="411"/>
        <end position="528"/>
    </location>
</feature>